<organism evidence="1 2">
    <name type="scientific">Mycolicibacterium chlorophenolicum</name>
    <dbReference type="NCBI Taxonomy" id="37916"/>
    <lineage>
        <taxon>Bacteria</taxon>
        <taxon>Bacillati</taxon>
        <taxon>Actinomycetota</taxon>
        <taxon>Actinomycetes</taxon>
        <taxon>Mycobacteriales</taxon>
        <taxon>Mycobacteriaceae</taxon>
        <taxon>Mycolicibacterium</taxon>
    </lineage>
</organism>
<dbReference type="Proteomes" id="UP000036513">
    <property type="component" value="Unassembled WGS sequence"/>
</dbReference>
<evidence type="ECO:0008006" key="3">
    <source>
        <dbReference type="Google" id="ProtNLM"/>
    </source>
</evidence>
<dbReference type="RefSeq" id="WP_048472446.1">
    <property type="nucleotide sequence ID" value="NZ_JYNL01000064.1"/>
</dbReference>
<dbReference type="SUPFAM" id="SSF109854">
    <property type="entry name" value="DinB/YfiT-like putative metalloenzymes"/>
    <property type="match status" value="1"/>
</dbReference>
<dbReference type="PATRIC" id="fig|37916.4.peg.5334"/>
<name>A0A0J6VJK7_9MYCO</name>
<accession>A0A0J6VJK7</accession>
<dbReference type="InterPro" id="IPR034660">
    <property type="entry name" value="DinB/YfiT-like"/>
</dbReference>
<dbReference type="EMBL" id="JYNL01000064">
    <property type="protein sequence ID" value="KMO70439.1"/>
    <property type="molecule type" value="Genomic_DNA"/>
</dbReference>
<dbReference type="STRING" id="37916.MCHLDSM_05327"/>
<gene>
    <name evidence="1" type="ORF">MCHLDSM_05327</name>
</gene>
<proteinExistence type="predicted"/>
<protein>
    <recommendedName>
        <fullName evidence="3">Mycothiol-dependent maleylpyruvate isomerase metal-binding domain-containing protein</fullName>
    </recommendedName>
</protein>
<reference evidence="1 2" key="1">
    <citation type="journal article" date="2015" name="Genome Biol. Evol.">
        <title>Characterization of Three Mycobacterium spp. with Potential Use in Bioremediation by Genome Sequencing and Comparative Genomics.</title>
        <authorList>
            <person name="Das S."/>
            <person name="Pettersson B.M."/>
            <person name="Behra P.R."/>
            <person name="Ramesh M."/>
            <person name="Dasgupta S."/>
            <person name="Bhattacharya A."/>
            <person name="Kirsebom L.A."/>
        </authorList>
    </citation>
    <scope>NUCLEOTIDE SEQUENCE [LARGE SCALE GENOMIC DNA]</scope>
    <source>
        <strain evidence="1 2">DSM 43826</strain>
    </source>
</reference>
<dbReference type="AlphaFoldDB" id="A0A0J6VJK7"/>
<keyword evidence="2" id="KW-1185">Reference proteome</keyword>
<sequence>MMPRLCDLDPADRHRAVAERFAEHVAAVPDWDAATPVAGWCAWDVVDHLIGWSREFLRAGGVALPVDQPRRDDPGAAWGSHCVDVQALLEGPESAAQFTHPYAGTHQLAEAIDRFYTPDVFMHTWDLAMSTGRDPLLDPQFAATLVDGMSAMEDVLRSSGQYGPAVAVPADADPVTRMACFIGRDPQWRP</sequence>
<evidence type="ECO:0000313" key="2">
    <source>
        <dbReference type="Proteomes" id="UP000036513"/>
    </source>
</evidence>
<comment type="caution">
    <text evidence="1">The sequence shown here is derived from an EMBL/GenBank/DDBJ whole genome shotgun (WGS) entry which is preliminary data.</text>
</comment>
<evidence type="ECO:0000313" key="1">
    <source>
        <dbReference type="EMBL" id="KMO70439.1"/>
    </source>
</evidence>